<dbReference type="EMBL" id="NCVQ01000884">
    <property type="protein sequence ID" value="PWZ04120.1"/>
    <property type="molecule type" value="Genomic_DNA"/>
</dbReference>
<reference evidence="2 3" key="1">
    <citation type="journal article" date="2018" name="Nat. Genet.">
        <title>Extensive intraspecific gene order and gene structural variations between Mo17 and other maize genomes.</title>
        <authorList>
            <person name="Sun S."/>
            <person name="Zhou Y."/>
            <person name="Chen J."/>
            <person name="Shi J."/>
            <person name="Zhao H."/>
            <person name="Zhao H."/>
            <person name="Song W."/>
            <person name="Zhang M."/>
            <person name="Cui Y."/>
            <person name="Dong X."/>
            <person name="Liu H."/>
            <person name="Ma X."/>
            <person name="Jiao Y."/>
            <person name="Wang B."/>
            <person name="Wei X."/>
            <person name="Stein J.C."/>
            <person name="Glaubitz J.C."/>
            <person name="Lu F."/>
            <person name="Yu G."/>
            <person name="Liang C."/>
            <person name="Fengler K."/>
            <person name="Li B."/>
            <person name="Rafalski A."/>
            <person name="Schnable P.S."/>
            <person name="Ware D.H."/>
            <person name="Buckler E.S."/>
            <person name="Lai J."/>
        </authorList>
    </citation>
    <scope>NUCLEOTIDE SEQUENCE [LARGE SCALE GENOMIC DNA]</scope>
    <source>
        <strain evidence="3">cv. Missouri 17</strain>
        <tissue evidence="2">Seedling</tissue>
    </source>
</reference>
<dbReference type="Gene3D" id="3.20.20.70">
    <property type="entry name" value="Aldolase class I"/>
    <property type="match status" value="1"/>
</dbReference>
<accession>A0A3L6D6F3</accession>
<organism evidence="2 3">
    <name type="scientific">Zea mays</name>
    <name type="common">Maize</name>
    <dbReference type="NCBI Taxonomy" id="4577"/>
    <lineage>
        <taxon>Eukaryota</taxon>
        <taxon>Viridiplantae</taxon>
        <taxon>Streptophyta</taxon>
        <taxon>Embryophyta</taxon>
        <taxon>Tracheophyta</taxon>
        <taxon>Spermatophyta</taxon>
        <taxon>Magnoliopsida</taxon>
        <taxon>Liliopsida</taxon>
        <taxon>Poales</taxon>
        <taxon>Poaceae</taxon>
        <taxon>PACMAD clade</taxon>
        <taxon>Panicoideae</taxon>
        <taxon>Andropogonodae</taxon>
        <taxon>Andropogoneae</taxon>
        <taxon>Tripsacinae</taxon>
        <taxon>Zea</taxon>
    </lineage>
</organism>
<evidence type="ECO:0000313" key="3">
    <source>
        <dbReference type="Proteomes" id="UP000251960"/>
    </source>
</evidence>
<name>A0A3L6D6F3_MAIZE</name>
<protein>
    <submittedName>
        <fullName evidence="2">Uncharacterized protein</fullName>
    </submittedName>
</protein>
<sequence>MTSTEKLIHARQLARLGVDVIEVGFSVSSSNELDTVCSIFIEVGNPPGATAPTCPSSATSHGATGGIPKMHGRPEGLMRSSYWDLIASEKEAGDELIKFLYRSNKTNDSSDSGELEVFHMSALKLGITSSRAALTDRRTLKKLIQKAHFKIKDVEMESPPLTVEAIAFTEKMMDTTLVLRFRVFMLSTLIANSGSKENGACKGCTINRSSGRKEATVGLGLG</sequence>
<dbReference type="InterPro" id="IPR013785">
    <property type="entry name" value="Aldolase_TIM"/>
</dbReference>
<evidence type="ECO:0000313" key="2">
    <source>
        <dbReference type="EMBL" id="PWZ04120.1"/>
    </source>
</evidence>
<dbReference type="AlphaFoldDB" id="A0A3L6D6F3"/>
<proteinExistence type="predicted"/>
<dbReference type="Proteomes" id="UP000251960">
    <property type="component" value="Unassembled WGS sequence"/>
</dbReference>
<comment type="caution">
    <text evidence="2">The sequence shown here is derived from an EMBL/GenBank/DDBJ whole genome shotgun (WGS) entry which is preliminary data.</text>
</comment>
<gene>
    <name evidence="2" type="ORF">Zm00014a_025574</name>
</gene>
<feature type="region of interest" description="Disordered" evidence="1">
    <location>
        <begin position="51"/>
        <end position="71"/>
    </location>
</feature>
<feature type="compositionally biased region" description="Polar residues" evidence="1">
    <location>
        <begin position="53"/>
        <end position="62"/>
    </location>
</feature>
<evidence type="ECO:0000256" key="1">
    <source>
        <dbReference type="SAM" id="MobiDB-lite"/>
    </source>
</evidence>